<dbReference type="PRINTS" id="PR00153">
    <property type="entry name" value="CSAPPISMRASE"/>
</dbReference>
<evidence type="ECO:0000256" key="5">
    <source>
        <dbReference type="SAM" id="MobiDB-lite"/>
    </source>
</evidence>
<keyword evidence="8" id="KW-1185">Reference proteome</keyword>
<evidence type="ECO:0000256" key="2">
    <source>
        <dbReference type="ARBA" id="ARBA00013194"/>
    </source>
</evidence>
<dbReference type="GO" id="GO:0006457">
    <property type="term" value="P:protein folding"/>
    <property type="evidence" value="ECO:0007669"/>
    <property type="project" value="InterPro"/>
</dbReference>
<dbReference type="PROSITE" id="PS50072">
    <property type="entry name" value="CSA_PPIASE_2"/>
    <property type="match status" value="1"/>
</dbReference>
<reference evidence="7" key="1">
    <citation type="submission" date="2020-04" db="EMBL/GenBank/DDBJ databases">
        <title>Analysis of mating type loci in Filobasidium floriforme.</title>
        <authorList>
            <person name="Nowrousian M."/>
        </authorList>
    </citation>
    <scope>NUCLEOTIDE SEQUENCE</scope>
    <source>
        <strain evidence="7">CBS 6242</strain>
    </source>
</reference>
<sequence length="503" mass="56451">MPSKRTFMDVAIGAAAPQRIMFELDHDRVPRTVENFRALCTGELGTAKSADVPMHYKGTVFHRVIDMFMLQGGDFIKGNGTGGESIFGPTFEDEDLTVPLDAAGLLVMANSRKDTNSSQFFITLDECPHLNGQHTVFGRVVKGMEVVQQIAKVEVDDKDKPIEDVRIVNCGELIKKSAAGGAVAAKSIPPVETRSRSLSRSRSPASSRSLSRSLSSSSSRSRSPSPDRRRRKKSSKRDKKEKKRKLKGLVDGYGATDDKKVREETEEELDARLEREENERLAAEKKAKLAEMKRRFELERAEKQSKEAEKNGGVVYKGRGSMRYLDPESTSRGSHSSTRAWGDDRPREPYPQRSGGRGFGGRREEPYSRDRNHDRRGRDREDRPDAGSRAGRRSLSPARDSRPSASGGGVEGDWRVGREMKIRGRGDDDDRVRDGSKLSGFERATEEVTVRRGEDRETSEPQEREPSRPSLVEVDAEREDREMGIRRGERRGSEESMEMDMDD</sequence>
<feature type="compositionally biased region" description="Low complexity" evidence="5">
    <location>
        <begin position="196"/>
        <end position="224"/>
    </location>
</feature>
<dbReference type="Proteomes" id="UP000812966">
    <property type="component" value="Unassembled WGS sequence"/>
</dbReference>
<evidence type="ECO:0000256" key="4">
    <source>
        <dbReference type="ARBA" id="ARBA00023235"/>
    </source>
</evidence>
<dbReference type="EC" id="5.2.1.8" evidence="2"/>
<dbReference type="InterPro" id="IPR029000">
    <property type="entry name" value="Cyclophilin-like_dom_sf"/>
</dbReference>
<evidence type="ECO:0000256" key="1">
    <source>
        <dbReference type="ARBA" id="ARBA00000971"/>
    </source>
</evidence>
<feature type="compositionally biased region" description="Basic and acidic residues" evidence="5">
    <location>
        <begin position="478"/>
        <end position="494"/>
    </location>
</feature>
<feature type="compositionally biased region" description="Basic and acidic residues" evidence="5">
    <location>
        <begin position="361"/>
        <end position="386"/>
    </location>
</feature>
<dbReference type="PANTHER" id="PTHR11071:SF561">
    <property type="entry name" value="PEPTIDYL-PROLYL CIS-TRANS ISOMERASE D-RELATED"/>
    <property type="match status" value="1"/>
</dbReference>
<dbReference type="Gene3D" id="2.40.100.10">
    <property type="entry name" value="Cyclophilin-like"/>
    <property type="match status" value="1"/>
</dbReference>
<feature type="domain" description="PPIase cyclophilin-type" evidence="6">
    <location>
        <begin position="7"/>
        <end position="172"/>
    </location>
</feature>
<dbReference type="FunFam" id="2.40.100.10:FF:000025">
    <property type="entry name" value="Peptidyl-prolyl cis-trans isomerase CYP19-2"/>
    <property type="match status" value="1"/>
</dbReference>
<name>A0A8K0JRM9_9TREE</name>
<dbReference type="InterPro" id="IPR002130">
    <property type="entry name" value="Cyclophilin-type_PPIase_dom"/>
</dbReference>
<protein>
    <recommendedName>
        <fullName evidence="2">peptidylprolyl isomerase</fullName>
        <ecNumber evidence="2">5.2.1.8</ecNumber>
    </recommendedName>
</protein>
<feature type="compositionally biased region" description="Basic and acidic residues" evidence="5">
    <location>
        <begin position="270"/>
        <end position="310"/>
    </location>
</feature>
<keyword evidence="4" id="KW-0413">Isomerase</keyword>
<evidence type="ECO:0000313" key="8">
    <source>
        <dbReference type="Proteomes" id="UP000812966"/>
    </source>
</evidence>
<keyword evidence="3" id="KW-0697">Rotamase</keyword>
<dbReference type="GO" id="GO:0005739">
    <property type="term" value="C:mitochondrion"/>
    <property type="evidence" value="ECO:0007669"/>
    <property type="project" value="TreeGrafter"/>
</dbReference>
<feature type="compositionally biased region" description="Basic and acidic residues" evidence="5">
    <location>
        <begin position="412"/>
        <end position="436"/>
    </location>
</feature>
<dbReference type="PANTHER" id="PTHR11071">
    <property type="entry name" value="PEPTIDYL-PROLYL CIS-TRANS ISOMERASE"/>
    <property type="match status" value="1"/>
</dbReference>
<dbReference type="PROSITE" id="PS00170">
    <property type="entry name" value="CSA_PPIASE_1"/>
    <property type="match status" value="1"/>
</dbReference>
<accession>A0A8K0JRM9</accession>
<feature type="region of interest" description="Disordered" evidence="5">
    <location>
        <begin position="179"/>
        <end position="503"/>
    </location>
</feature>
<organism evidence="7 8">
    <name type="scientific">Filobasidium floriforme</name>
    <dbReference type="NCBI Taxonomy" id="5210"/>
    <lineage>
        <taxon>Eukaryota</taxon>
        <taxon>Fungi</taxon>
        <taxon>Dikarya</taxon>
        <taxon>Basidiomycota</taxon>
        <taxon>Agaricomycotina</taxon>
        <taxon>Tremellomycetes</taxon>
        <taxon>Filobasidiales</taxon>
        <taxon>Filobasidiaceae</taxon>
        <taxon>Filobasidium</taxon>
    </lineage>
</organism>
<comment type="catalytic activity">
    <reaction evidence="1">
        <text>[protein]-peptidylproline (omega=180) = [protein]-peptidylproline (omega=0)</text>
        <dbReference type="Rhea" id="RHEA:16237"/>
        <dbReference type="Rhea" id="RHEA-COMP:10747"/>
        <dbReference type="Rhea" id="RHEA-COMP:10748"/>
        <dbReference type="ChEBI" id="CHEBI:83833"/>
        <dbReference type="ChEBI" id="CHEBI:83834"/>
        <dbReference type="EC" id="5.2.1.8"/>
    </reaction>
</comment>
<evidence type="ECO:0000259" key="6">
    <source>
        <dbReference type="PROSITE" id="PS50072"/>
    </source>
</evidence>
<evidence type="ECO:0000256" key="3">
    <source>
        <dbReference type="ARBA" id="ARBA00023110"/>
    </source>
</evidence>
<feature type="compositionally biased region" description="Basic residues" evidence="5">
    <location>
        <begin position="228"/>
        <end position="247"/>
    </location>
</feature>
<feature type="compositionally biased region" description="Basic and acidic residues" evidence="5">
    <location>
        <begin position="443"/>
        <end position="467"/>
    </location>
</feature>
<dbReference type="GO" id="GO:0016018">
    <property type="term" value="F:cyclosporin A binding"/>
    <property type="evidence" value="ECO:0007669"/>
    <property type="project" value="TreeGrafter"/>
</dbReference>
<dbReference type="SUPFAM" id="SSF50891">
    <property type="entry name" value="Cyclophilin-like"/>
    <property type="match status" value="1"/>
</dbReference>
<gene>
    <name evidence="7" type="ORF">FFLO_01178</name>
</gene>
<dbReference type="Pfam" id="PF00160">
    <property type="entry name" value="Pro_isomerase"/>
    <property type="match status" value="1"/>
</dbReference>
<dbReference type="GO" id="GO:0003755">
    <property type="term" value="F:peptidyl-prolyl cis-trans isomerase activity"/>
    <property type="evidence" value="ECO:0007669"/>
    <property type="project" value="UniProtKB-KW"/>
</dbReference>
<evidence type="ECO:0000313" key="7">
    <source>
        <dbReference type="EMBL" id="KAG7567052.1"/>
    </source>
</evidence>
<dbReference type="EMBL" id="JABELV010000016">
    <property type="protein sequence ID" value="KAG7567052.1"/>
    <property type="molecule type" value="Genomic_DNA"/>
</dbReference>
<comment type="caution">
    <text evidence="7">The sequence shown here is derived from an EMBL/GenBank/DDBJ whole genome shotgun (WGS) entry which is preliminary data.</text>
</comment>
<feature type="compositionally biased region" description="Basic and acidic residues" evidence="5">
    <location>
        <begin position="341"/>
        <end position="350"/>
    </location>
</feature>
<dbReference type="AlphaFoldDB" id="A0A8K0JRM9"/>
<proteinExistence type="predicted"/>
<feature type="compositionally biased region" description="Polar residues" evidence="5">
    <location>
        <begin position="328"/>
        <end position="339"/>
    </location>
</feature>
<dbReference type="InterPro" id="IPR020892">
    <property type="entry name" value="Cyclophilin-type_PPIase_CS"/>
</dbReference>